<dbReference type="InterPro" id="IPR039421">
    <property type="entry name" value="Type_1_exporter"/>
</dbReference>
<dbReference type="SUPFAM" id="SSF52540">
    <property type="entry name" value="P-loop containing nucleoside triphosphate hydrolases"/>
    <property type="match status" value="1"/>
</dbReference>
<evidence type="ECO:0000259" key="1">
    <source>
        <dbReference type="Pfam" id="PF00005"/>
    </source>
</evidence>
<protein>
    <submittedName>
        <fullName evidence="2">ATP-binding cassette domain-containing protein</fullName>
    </submittedName>
</protein>
<dbReference type="GO" id="GO:0015421">
    <property type="term" value="F:ABC-type oligopeptide transporter activity"/>
    <property type="evidence" value="ECO:0007669"/>
    <property type="project" value="TreeGrafter"/>
</dbReference>
<dbReference type="InterPro" id="IPR027417">
    <property type="entry name" value="P-loop_NTPase"/>
</dbReference>
<evidence type="ECO:0000313" key="3">
    <source>
        <dbReference type="Proteomes" id="UP000824063"/>
    </source>
</evidence>
<dbReference type="Gene3D" id="3.40.50.300">
    <property type="entry name" value="P-loop containing nucleotide triphosphate hydrolases"/>
    <property type="match status" value="1"/>
</dbReference>
<organism evidence="2 3">
    <name type="scientific">Candidatus Enterococcus avicola</name>
    <dbReference type="NCBI Taxonomy" id="2838561"/>
    <lineage>
        <taxon>Bacteria</taxon>
        <taxon>Bacillati</taxon>
        <taxon>Bacillota</taxon>
        <taxon>Bacilli</taxon>
        <taxon>Lactobacillales</taxon>
        <taxon>Enterococcaceae</taxon>
        <taxon>Enterococcus</taxon>
    </lineage>
</organism>
<dbReference type="EMBL" id="DXBN01000169">
    <property type="protein sequence ID" value="HIZ53785.1"/>
    <property type="molecule type" value="Genomic_DNA"/>
</dbReference>
<feature type="domain" description="ABC transporter" evidence="1">
    <location>
        <begin position="6"/>
        <end position="40"/>
    </location>
</feature>
<keyword evidence="2" id="KW-0067">ATP-binding</keyword>
<reference evidence="2" key="1">
    <citation type="journal article" date="2021" name="PeerJ">
        <title>Extensive microbial diversity within the chicken gut microbiome revealed by metagenomics and culture.</title>
        <authorList>
            <person name="Gilroy R."/>
            <person name="Ravi A."/>
            <person name="Getino M."/>
            <person name="Pursley I."/>
            <person name="Horton D.L."/>
            <person name="Alikhan N.F."/>
            <person name="Baker D."/>
            <person name="Gharbi K."/>
            <person name="Hall N."/>
            <person name="Watson M."/>
            <person name="Adriaenssens E.M."/>
            <person name="Foster-Nyarko E."/>
            <person name="Jarju S."/>
            <person name="Secka A."/>
            <person name="Antonio M."/>
            <person name="Oren A."/>
            <person name="Chaudhuri R.R."/>
            <person name="La Ragione R."/>
            <person name="Hildebrand F."/>
            <person name="Pallen M.J."/>
        </authorList>
    </citation>
    <scope>NUCLEOTIDE SEQUENCE</scope>
    <source>
        <strain evidence="2">CHK172-16539</strain>
    </source>
</reference>
<reference evidence="2" key="2">
    <citation type="submission" date="2021-04" db="EMBL/GenBank/DDBJ databases">
        <authorList>
            <person name="Gilroy R."/>
        </authorList>
    </citation>
    <scope>NUCLEOTIDE SEQUENCE</scope>
    <source>
        <strain evidence="2">CHK172-16539</strain>
    </source>
</reference>
<dbReference type="PANTHER" id="PTHR43394">
    <property type="entry name" value="ATP-DEPENDENT PERMEASE MDL1, MITOCHONDRIAL"/>
    <property type="match status" value="1"/>
</dbReference>
<keyword evidence="2" id="KW-0547">Nucleotide-binding</keyword>
<dbReference type="GO" id="GO:0005524">
    <property type="term" value="F:ATP binding"/>
    <property type="evidence" value="ECO:0007669"/>
    <property type="project" value="UniProtKB-KW"/>
</dbReference>
<dbReference type="PANTHER" id="PTHR43394:SF1">
    <property type="entry name" value="ATP-BINDING CASSETTE SUB-FAMILY B MEMBER 10, MITOCHONDRIAL"/>
    <property type="match status" value="1"/>
</dbReference>
<comment type="caution">
    <text evidence="2">The sequence shown here is derived from an EMBL/GenBank/DDBJ whole genome shotgun (WGS) entry which is preliminary data.</text>
</comment>
<accession>A0A9D2F7B4</accession>
<feature type="non-terminal residue" evidence="2">
    <location>
        <position position="1"/>
    </location>
</feature>
<sequence length="116" mass="13012">IYEEVIEKGQSLSSGERQLIAFARTLTKNPKILILDEATSHIDTETESLIQHAMNVVKKGRTTFIIAHRLSTIQQADQILLLEQGEIKEHGSHQELLALAGQYAEMYQLQAKSAQI</sequence>
<gene>
    <name evidence="2" type="ORF">IAA20_07585</name>
</gene>
<dbReference type="GO" id="GO:0016887">
    <property type="term" value="F:ATP hydrolysis activity"/>
    <property type="evidence" value="ECO:0007669"/>
    <property type="project" value="InterPro"/>
</dbReference>
<dbReference type="InterPro" id="IPR003439">
    <property type="entry name" value="ABC_transporter-like_ATP-bd"/>
</dbReference>
<proteinExistence type="predicted"/>
<name>A0A9D2F7B4_9ENTE</name>
<dbReference type="Proteomes" id="UP000824063">
    <property type="component" value="Unassembled WGS sequence"/>
</dbReference>
<evidence type="ECO:0000313" key="2">
    <source>
        <dbReference type="EMBL" id="HIZ53785.1"/>
    </source>
</evidence>
<dbReference type="AlphaFoldDB" id="A0A9D2F7B4"/>
<dbReference type="Pfam" id="PF00005">
    <property type="entry name" value="ABC_tran"/>
    <property type="match status" value="1"/>
</dbReference>